<keyword evidence="3" id="KW-0732">Signal</keyword>
<evidence type="ECO:0000256" key="3">
    <source>
        <dbReference type="SAM" id="SignalP"/>
    </source>
</evidence>
<evidence type="ECO:0000313" key="5">
    <source>
        <dbReference type="Proteomes" id="UP000267251"/>
    </source>
</evidence>
<keyword evidence="5" id="KW-1185">Reference proteome</keyword>
<dbReference type="Proteomes" id="UP000267251">
    <property type="component" value="Unassembled WGS sequence"/>
</dbReference>
<gene>
    <name evidence="4" type="ORF">BJ684DRAFT_20051</name>
</gene>
<keyword evidence="2" id="KW-0472">Membrane</keyword>
<evidence type="ECO:0000313" key="4">
    <source>
        <dbReference type="EMBL" id="RKP13463.1"/>
    </source>
</evidence>
<organism evidence="4 5">
    <name type="scientific">Piptocephalis cylindrospora</name>
    <dbReference type="NCBI Taxonomy" id="1907219"/>
    <lineage>
        <taxon>Eukaryota</taxon>
        <taxon>Fungi</taxon>
        <taxon>Fungi incertae sedis</taxon>
        <taxon>Zoopagomycota</taxon>
        <taxon>Zoopagomycotina</taxon>
        <taxon>Zoopagomycetes</taxon>
        <taxon>Zoopagales</taxon>
        <taxon>Piptocephalidaceae</taxon>
        <taxon>Piptocephalis</taxon>
    </lineage>
</organism>
<feature type="region of interest" description="Disordered" evidence="1">
    <location>
        <begin position="340"/>
        <end position="375"/>
    </location>
</feature>
<feature type="signal peptide" evidence="3">
    <location>
        <begin position="1"/>
        <end position="27"/>
    </location>
</feature>
<proteinExistence type="predicted"/>
<keyword evidence="2" id="KW-1133">Transmembrane helix</keyword>
<keyword evidence="2" id="KW-0812">Transmembrane</keyword>
<name>A0A4P9Y3R9_9FUNG</name>
<feature type="chain" id="PRO_5020887115" evidence="3">
    <location>
        <begin position="28"/>
        <end position="415"/>
    </location>
</feature>
<protein>
    <submittedName>
        <fullName evidence="4">Uncharacterized protein</fullName>
    </submittedName>
</protein>
<sequence length="415" mass="43074">MFTHIFSSSVWPMIFLAALNSFPASSGLPSGSADTSTQLMPIKVDVMPHSVTGVCSTETVNTVSYAVASSPPGINGVFLLPESAYKSILSSLSNHQVAPIEAYPSLSCNTTDPVTRCRKYTLPDEVLSDRVNHCVMLRNEQSVSISANVLVSWDNSTSLGSITAPPAPEKAAIRMNLHALLILPGLAVTLLLFNVGLIQLTDATSQRLPVRPNTLATVCSQSPSVDVRYQVNITALDATSPKPSGANGIFIMKSTDLSRYQQLIASGNTTAKVVGYSGLSCDQPTVPSCARGTDARRKIVESNIYPCLVIRNRGSTAFQALISIEFDAVTPLANPLTANPQAAPSAQGTGGSAAATGAPGAAGTTATSAQAGKGADGGTSDFFSSSAARSLPIPLDMTTPAALLLTWATVGTMVI</sequence>
<evidence type="ECO:0000256" key="1">
    <source>
        <dbReference type="SAM" id="MobiDB-lite"/>
    </source>
</evidence>
<reference evidence="5" key="1">
    <citation type="journal article" date="2018" name="Nat. Microbiol.">
        <title>Leveraging single-cell genomics to expand the fungal tree of life.</title>
        <authorList>
            <person name="Ahrendt S.R."/>
            <person name="Quandt C.A."/>
            <person name="Ciobanu D."/>
            <person name="Clum A."/>
            <person name="Salamov A."/>
            <person name="Andreopoulos B."/>
            <person name="Cheng J.F."/>
            <person name="Woyke T."/>
            <person name="Pelin A."/>
            <person name="Henrissat B."/>
            <person name="Reynolds N.K."/>
            <person name="Benny G.L."/>
            <person name="Smith M.E."/>
            <person name="James T.Y."/>
            <person name="Grigoriev I.V."/>
        </authorList>
    </citation>
    <scope>NUCLEOTIDE SEQUENCE [LARGE SCALE GENOMIC DNA]</scope>
</reference>
<feature type="compositionally biased region" description="Low complexity" evidence="1">
    <location>
        <begin position="340"/>
        <end position="373"/>
    </location>
</feature>
<dbReference type="AlphaFoldDB" id="A0A4P9Y3R9"/>
<evidence type="ECO:0000256" key="2">
    <source>
        <dbReference type="SAM" id="Phobius"/>
    </source>
</evidence>
<accession>A0A4P9Y3R9</accession>
<dbReference type="EMBL" id="KZ988014">
    <property type="protein sequence ID" value="RKP13463.1"/>
    <property type="molecule type" value="Genomic_DNA"/>
</dbReference>
<feature type="transmembrane region" description="Helical" evidence="2">
    <location>
        <begin position="177"/>
        <end position="198"/>
    </location>
</feature>